<organism evidence="2">
    <name type="scientific">marine sediment metagenome</name>
    <dbReference type="NCBI Taxonomy" id="412755"/>
    <lineage>
        <taxon>unclassified sequences</taxon>
        <taxon>metagenomes</taxon>
        <taxon>ecological metagenomes</taxon>
    </lineage>
</organism>
<feature type="non-terminal residue" evidence="2">
    <location>
        <position position="60"/>
    </location>
</feature>
<comment type="caution">
    <text evidence="2">The sequence shown here is derived from an EMBL/GenBank/DDBJ whole genome shotgun (WGS) entry which is preliminary data.</text>
</comment>
<gene>
    <name evidence="2" type="ORF">S01H4_63388</name>
</gene>
<evidence type="ECO:0000313" key="2">
    <source>
        <dbReference type="EMBL" id="GAH14169.1"/>
    </source>
</evidence>
<dbReference type="EMBL" id="BART01038103">
    <property type="protein sequence ID" value="GAH14169.1"/>
    <property type="molecule type" value="Genomic_DNA"/>
</dbReference>
<sequence>MIIGLTGALLAYLIIGGEFLNFLFAPYFGGSPALYTFLFFALGSYLVFRGIKSISGVELF</sequence>
<dbReference type="AlphaFoldDB" id="X1EAK0"/>
<proteinExistence type="predicted"/>
<feature type="transmembrane region" description="Helical" evidence="1">
    <location>
        <begin position="33"/>
        <end position="51"/>
    </location>
</feature>
<keyword evidence="1" id="KW-0472">Membrane</keyword>
<keyword evidence="1" id="KW-1133">Transmembrane helix</keyword>
<name>X1EAK0_9ZZZZ</name>
<keyword evidence="1" id="KW-0812">Transmembrane</keyword>
<feature type="transmembrane region" description="Helical" evidence="1">
    <location>
        <begin position="7"/>
        <end position="27"/>
    </location>
</feature>
<reference evidence="2" key="1">
    <citation type="journal article" date="2014" name="Front. Microbiol.">
        <title>High frequency of phylogenetically diverse reductive dehalogenase-homologous genes in deep subseafloor sedimentary metagenomes.</title>
        <authorList>
            <person name="Kawai M."/>
            <person name="Futagami T."/>
            <person name="Toyoda A."/>
            <person name="Takaki Y."/>
            <person name="Nishi S."/>
            <person name="Hori S."/>
            <person name="Arai W."/>
            <person name="Tsubouchi T."/>
            <person name="Morono Y."/>
            <person name="Uchiyama I."/>
            <person name="Ito T."/>
            <person name="Fujiyama A."/>
            <person name="Inagaki F."/>
            <person name="Takami H."/>
        </authorList>
    </citation>
    <scope>NUCLEOTIDE SEQUENCE</scope>
    <source>
        <strain evidence="2">Expedition CK06-06</strain>
    </source>
</reference>
<evidence type="ECO:0000256" key="1">
    <source>
        <dbReference type="SAM" id="Phobius"/>
    </source>
</evidence>
<accession>X1EAK0</accession>
<protein>
    <submittedName>
        <fullName evidence="2">Uncharacterized protein</fullName>
    </submittedName>
</protein>